<gene>
    <name evidence="5" type="ordered locus">Acear_2013</name>
</gene>
<dbReference type="Proteomes" id="UP000001661">
    <property type="component" value="Chromosome"/>
</dbReference>
<dbReference type="InterPro" id="IPR029479">
    <property type="entry name" value="Nitroreductase"/>
</dbReference>
<dbReference type="Gene3D" id="3.40.109.10">
    <property type="entry name" value="NADH Oxidase"/>
    <property type="match status" value="1"/>
</dbReference>
<dbReference type="InterPro" id="IPR000415">
    <property type="entry name" value="Nitroreductase-like"/>
</dbReference>
<keyword evidence="3" id="KW-0560">Oxidoreductase</keyword>
<keyword evidence="6" id="KW-1185">Reference proteome</keyword>
<evidence type="ECO:0000259" key="4">
    <source>
        <dbReference type="Pfam" id="PF00881"/>
    </source>
</evidence>
<reference evidence="5 6" key="1">
    <citation type="journal article" date="2010" name="Stand. Genomic Sci.">
        <title>Complete genome sequence of Acetohalobium arabaticum type strain (Z-7288).</title>
        <authorList>
            <person name="Sikorski J."/>
            <person name="Lapidus A."/>
            <person name="Chertkov O."/>
            <person name="Lucas S."/>
            <person name="Copeland A."/>
            <person name="Glavina Del Rio T."/>
            <person name="Nolan M."/>
            <person name="Tice H."/>
            <person name="Cheng J.F."/>
            <person name="Han C."/>
            <person name="Brambilla E."/>
            <person name="Pitluck S."/>
            <person name="Liolios K."/>
            <person name="Ivanova N."/>
            <person name="Mavromatis K."/>
            <person name="Mikhailova N."/>
            <person name="Pati A."/>
            <person name="Bruce D."/>
            <person name="Detter C."/>
            <person name="Tapia R."/>
            <person name="Goodwin L."/>
            <person name="Chen A."/>
            <person name="Palaniappan K."/>
            <person name="Land M."/>
            <person name="Hauser L."/>
            <person name="Chang Y.J."/>
            <person name="Jeffries C.D."/>
            <person name="Rohde M."/>
            <person name="Goker M."/>
            <person name="Spring S."/>
            <person name="Woyke T."/>
            <person name="Bristow J."/>
            <person name="Eisen J.A."/>
            <person name="Markowitz V."/>
            <person name="Hugenholtz P."/>
            <person name="Kyrpides N.C."/>
            <person name="Klenk H.P."/>
        </authorList>
    </citation>
    <scope>NUCLEOTIDE SEQUENCE [LARGE SCALE GENOMIC DNA]</scope>
    <source>
        <strain evidence="6">ATCC 49924 / DSM 5501 / Z-7288</strain>
    </source>
</reference>
<evidence type="ECO:0000256" key="2">
    <source>
        <dbReference type="ARBA" id="ARBA00022643"/>
    </source>
</evidence>
<feature type="domain" description="Nitroreductase" evidence="4">
    <location>
        <begin position="63"/>
        <end position="144"/>
    </location>
</feature>
<evidence type="ECO:0000313" key="6">
    <source>
        <dbReference type="Proteomes" id="UP000001661"/>
    </source>
</evidence>
<dbReference type="InterPro" id="IPR050627">
    <property type="entry name" value="Nitroreductase/BluB"/>
</dbReference>
<feature type="domain" description="Nitroreductase" evidence="4">
    <location>
        <begin position="4"/>
        <end position="58"/>
    </location>
</feature>
<dbReference type="Pfam" id="PF00881">
    <property type="entry name" value="Nitroreductase"/>
    <property type="match status" value="2"/>
</dbReference>
<protein>
    <submittedName>
        <fullName evidence="5">Nitroreductase</fullName>
    </submittedName>
</protein>
<evidence type="ECO:0000256" key="3">
    <source>
        <dbReference type="ARBA" id="ARBA00023002"/>
    </source>
</evidence>
<dbReference type="OrthoDB" id="9812105at2"/>
<keyword evidence="2" id="KW-0288">FMN</keyword>
<proteinExistence type="predicted"/>
<dbReference type="CDD" id="cd02150">
    <property type="entry name" value="nitroreductase"/>
    <property type="match status" value="1"/>
</dbReference>
<dbReference type="GO" id="GO:0016491">
    <property type="term" value="F:oxidoreductase activity"/>
    <property type="evidence" value="ECO:0007669"/>
    <property type="project" value="UniProtKB-KW"/>
</dbReference>
<organism evidence="5 6">
    <name type="scientific">Acetohalobium arabaticum (strain ATCC 49924 / DSM 5501 / Z-7288)</name>
    <dbReference type="NCBI Taxonomy" id="574087"/>
    <lineage>
        <taxon>Bacteria</taxon>
        <taxon>Bacillati</taxon>
        <taxon>Bacillota</taxon>
        <taxon>Clostridia</taxon>
        <taxon>Halanaerobiales</taxon>
        <taxon>Halobacteroidaceae</taxon>
        <taxon>Acetohalobium</taxon>
    </lineage>
</organism>
<evidence type="ECO:0000313" key="5">
    <source>
        <dbReference type="EMBL" id="ADL13509.1"/>
    </source>
</evidence>
<dbReference type="PANTHER" id="PTHR23026:SF90">
    <property type="entry name" value="IODOTYROSINE DEIODINASE 1"/>
    <property type="match status" value="1"/>
</dbReference>
<name>D9QT09_ACEAZ</name>
<dbReference type="KEGG" id="aar:Acear_2013"/>
<dbReference type="eggNOG" id="COG0778">
    <property type="taxonomic scope" value="Bacteria"/>
</dbReference>
<dbReference type="AlphaFoldDB" id="D9QT09"/>
<evidence type="ECO:0000256" key="1">
    <source>
        <dbReference type="ARBA" id="ARBA00022630"/>
    </source>
</evidence>
<dbReference type="SUPFAM" id="SSF55469">
    <property type="entry name" value="FMN-dependent nitroreductase-like"/>
    <property type="match status" value="1"/>
</dbReference>
<dbReference type="STRING" id="574087.Acear_2013"/>
<sequence length="166" mass="18797">MEAILSRRSIREYTSETIPDDTMNQLLKAAMSAPSAGNEQPWHFIVIEKQDTLNQIADLHPDAEMLRDAPAAILVCGDIELEEYDGYWVQDCSAATQNILITAETKDLGSVWVGIHPDKDRENGIRDLFDLPENIIPFSIVSLGRPAEKKPPVDRYDESRVHYNCW</sequence>
<dbReference type="PANTHER" id="PTHR23026">
    <property type="entry name" value="NADPH NITROREDUCTASE"/>
    <property type="match status" value="1"/>
</dbReference>
<dbReference type="EMBL" id="CP002105">
    <property type="protein sequence ID" value="ADL13509.1"/>
    <property type="molecule type" value="Genomic_DNA"/>
</dbReference>
<keyword evidence="1" id="KW-0285">Flavoprotein</keyword>
<dbReference type="HOGENOM" id="CLU_070764_7_3_9"/>
<dbReference type="RefSeq" id="WP_013278954.1">
    <property type="nucleotide sequence ID" value="NC_014378.1"/>
</dbReference>
<accession>D9QT09</accession>